<evidence type="ECO:0000256" key="2">
    <source>
        <dbReference type="ARBA" id="ARBA00006188"/>
    </source>
</evidence>
<dbReference type="Pfam" id="PF00723">
    <property type="entry name" value="Glyco_hydro_15"/>
    <property type="match status" value="1"/>
</dbReference>
<organism evidence="9 10">
    <name type="scientific">Thamnocephalis sphaerospora</name>
    <dbReference type="NCBI Taxonomy" id="78915"/>
    <lineage>
        <taxon>Eukaryota</taxon>
        <taxon>Fungi</taxon>
        <taxon>Fungi incertae sedis</taxon>
        <taxon>Zoopagomycota</taxon>
        <taxon>Zoopagomycotina</taxon>
        <taxon>Zoopagomycetes</taxon>
        <taxon>Zoopagales</taxon>
        <taxon>Sigmoideomycetaceae</taxon>
        <taxon>Thamnocephalis</taxon>
    </lineage>
</organism>
<dbReference type="AlphaFoldDB" id="A0A4P9XXR9"/>
<dbReference type="PANTHER" id="PTHR31616">
    <property type="entry name" value="TREHALASE"/>
    <property type="match status" value="1"/>
</dbReference>
<accession>A0A4P9XXR9</accession>
<keyword evidence="7" id="KW-0624">Polysaccharide degradation</keyword>
<dbReference type="PRINTS" id="PR00736">
    <property type="entry name" value="GLHYDRLASE15"/>
</dbReference>
<dbReference type="SUPFAM" id="SSF48208">
    <property type="entry name" value="Six-hairpin glycosidases"/>
    <property type="match status" value="1"/>
</dbReference>
<dbReference type="PANTHER" id="PTHR31616:SF9">
    <property type="entry name" value="GLUCOAMYLASE, INTRACELLULAR SPORULATION-SPECIFIC"/>
    <property type="match status" value="1"/>
</dbReference>
<dbReference type="GO" id="GO:0000324">
    <property type="term" value="C:fungal-type vacuole"/>
    <property type="evidence" value="ECO:0007669"/>
    <property type="project" value="TreeGrafter"/>
</dbReference>
<proteinExistence type="inferred from homology"/>
<keyword evidence="6 9" id="KW-0326">Glycosidase</keyword>
<evidence type="ECO:0000256" key="6">
    <source>
        <dbReference type="ARBA" id="ARBA00023295"/>
    </source>
</evidence>
<evidence type="ECO:0000313" key="9">
    <source>
        <dbReference type="EMBL" id="RKP10852.1"/>
    </source>
</evidence>
<dbReference type="InterPro" id="IPR012341">
    <property type="entry name" value="6hp_glycosidase-like_sf"/>
</dbReference>
<sequence length="426" mass="47709">MSRNGAIYASPSRNDPDYYYFWTRDGALTMDALAPYLKSDPATYEDMFERFTNFTIKIQATPNPSNGVGEPKFNMDGSAFTGHWGRPQNDGPAIRAFALSRYAEYLRAKDPSKDLSYLYKASLPAQSPIKTDLEYVSHRWGDSSFEIWEEVKGHHFYTRLVQYKAMVDGAKLAASLQDQGAADWYNKQAFMIHRSLNDFWDSNRKLIVCTVGRDGGLDYKTSNLDNQVLLAALHAGGDQPGTFAPWDDRVLATIKALVDTFRPAYTINAQRPDLPPAIGRYIEDTYDGHGNSRGNPWILNTAAHAEAQFRVRTHFARTGLITINDLNRDFFNWVLADSGVANGLQVSNGQVLRKGDANFATVLNALLAQGDRFIERIRAHTPSDGNLYEQWNRETAASQGAPHLTWSYSSFATAYTAGEETRAIKV</sequence>
<evidence type="ECO:0000256" key="7">
    <source>
        <dbReference type="ARBA" id="ARBA00023326"/>
    </source>
</evidence>
<dbReference type="InterPro" id="IPR000165">
    <property type="entry name" value="Glucoamylase"/>
</dbReference>
<evidence type="ECO:0000256" key="4">
    <source>
        <dbReference type="ARBA" id="ARBA00022801"/>
    </source>
</evidence>
<dbReference type="GO" id="GO:0000272">
    <property type="term" value="P:polysaccharide catabolic process"/>
    <property type="evidence" value="ECO:0007669"/>
    <property type="project" value="UniProtKB-KW"/>
</dbReference>
<dbReference type="Proteomes" id="UP000271241">
    <property type="component" value="Unassembled WGS sequence"/>
</dbReference>
<feature type="domain" description="GH15-like" evidence="8">
    <location>
        <begin position="4"/>
        <end position="414"/>
    </location>
</feature>
<evidence type="ECO:0000256" key="5">
    <source>
        <dbReference type="ARBA" id="ARBA00023277"/>
    </source>
</evidence>
<evidence type="ECO:0000256" key="3">
    <source>
        <dbReference type="ARBA" id="ARBA00012593"/>
    </source>
</evidence>
<name>A0A4P9XXR9_9FUNG</name>
<keyword evidence="5" id="KW-0119">Carbohydrate metabolism</keyword>
<dbReference type="EMBL" id="KZ992435">
    <property type="protein sequence ID" value="RKP10852.1"/>
    <property type="molecule type" value="Genomic_DNA"/>
</dbReference>
<dbReference type="STRING" id="78915.A0A4P9XXR9"/>
<dbReference type="InterPro" id="IPR008928">
    <property type="entry name" value="6-hairpin_glycosidase_sf"/>
</dbReference>
<dbReference type="OrthoDB" id="6123450at2759"/>
<evidence type="ECO:0000259" key="8">
    <source>
        <dbReference type="Pfam" id="PF00723"/>
    </source>
</evidence>
<dbReference type="EC" id="3.2.1.3" evidence="3"/>
<dbReference type="Gene3D" id="1.50.10.10">
    <property type="match status" value="1"/>
</dbReference>
<comment type="catalytic activity">
    <reaction evidence="1">
        <text>Hydrolysis of terminal (1-&gt;4)-linked alpha-D-glucose residues successively from non-reducing ends of the chains with release of beta-D-glucose.</text>
        <dbReference type="EC" id="3.2.1.3"/>
    </reaction>
</comment>
<comment type="similarity">
    <text evidence="2">Belongs to the glycosyl hydrolase 15 family.</text>
</comment>
<dbReference type="InterPro" id="IPR011613">
    <property type="entry name" value="GH15-like"/>
</dbReference>
<gene>
    <name evidence="9" type="ORF">THASP1DRAFT_12304</name>
</gene>
<evidence type="ECO:0000313" key="10">
    <source>
        <dbReference type="Proteomes" id="UP000271241"/>
    </source>
</evidence>
<dbReference type="GO" id="GO:0004339">
    <property type="term" value="F:glucan 1,4-alpha-glucosidase activity"/>
    <property type="evidence" value="ECO:0007669"/>
    <property type="project" value="UniProtKB-EC"/>
</dbReference>
<evidence type="ECO:0000256" key="1">
    <source>
        <dbReference type="ARBA" id="ARBA00001863"/>
    </source>
</evidence>
<keyword evidence="4" id="KW-0378">Hydrolase</keyword>
<protein>
    <recommendedName>
        <fullName evidence="3">glucan 1,4-alpha-glucosidase</fullName>
        <ecNumber evidence="3">3.2.1.3</ecNumber>
    </recommendedName>
</protein>
<keyword evidence="10" id="KW-1185">Reference proteome</keyword>
<reference evidence="10" key="1">
    <citation type="journal article" date="2018" name="Nat. Microbiol.">
        <title>Leveraging single-cell genomics to expand the fungal tree of life.</title>
        <authorList>
            <person name="Ahrendt S.R."/>
            <person name="Quandt C.A."/>
            <person name="Ciobanu D."/>
            <person name="Clum A."/>
            <person name="Salamov A."/>
            <person name="Andreopoulos B."/>
            <person name="Cheng J.F."/>
            <person name="Woyke T."/>
            <person name="Pelin A."/>
            <person name="Henrissat B."/>
            <person name="Reynolds N.K."/>
            <person name="Benny G.L."/>
            <person name="Smith M.E."/>
            <person name="James T.Y."/>
            <person name="Grigoriev I.V."/>
        </authorList>
    </citation>
    <scope>NUCLEOTIDE SEQUENCE [LARGE SCALE GENOMIC DNA]</scope>
    <source>
        <strain evidence="10">RSA 1356</strain>
    </source>
</reference>